<proteinExistence type="predicted"/>
<dbReference type="EMBL" id="CP154834">
    <property type="protein sequence ID" value="XAO74404.1"/>
    <property type="molecule type" value="Genomic_DNA"/>
</dbReference>
<dbReference type="RefSeq" id="WP_345766547.1">
    <property type="nucleotide sequence ID" value="NZ_CP154834.1"/>
</dbReference>
<accession>A0AAU6WNJ6</accession>
<dbReference type="AlphaFoldDB" id="A0AAU6WNJ6"/>
<sequence length="104" mass="12413">MPRYKPSQKTAELIMQLNKRYHLDMDLSETVDTLWYFRDLKHHRISKLEHFRMEAMQQDSSPVDIDAVKAYASEFMTGFDHKKYFDSMLVSVNGDSVIFKYKLK</sequence>
<dbReference type="Proteomes" id="UP001463665">
    <property type="component" value="Chromosome"/>
</dbReference>
<protein>
    <submittedName>
        <fullName evidence="1">Uncharacterized protein</fullName>
    </submittedName>
</protein>
<gene>
    <name evidence="1" type="ORF">AAFP95_22880</name>
</gene>
<keyword evidence="2" id="KW-1185">Reference proteome</keyword>
<name>A0AAU6WNJ6_9FLAO</name>
<evidence type="ECO:0000313" key="2">
    <source>
        <dbReference type="Proteomes" id="UP001463665"/>
    </source>
</evidence>
<evidence type="ECO:0000313" key="1">
    <source>
        <dbReference type="EMBL" id="XAO74404.1"/>
    </source>
</evidence>
<organism evidence="1 2">
    <name type="scientific">Chryseobacterium endophyticum</name>
    <dbReference type="NCBI Taxonomy" id="1854762"/>
    <lineage>
        <taxon>Bacteria</taxon>
        <taxon>Pseudomonadati</taxon>
        <taxon>Bacteroidota</taxon>
        <taxon>Flavobacteriia</taxon>
        <taxon>Flavobacteriales</taxon>
        <taxon>Weeksellaceae</taxon>
        <taxon>Chryseobacterium group</taxon>
        <taxon>Chryseobacterium</taxon>
    </lineage>
</organism>
<reference evidence="1 2" key="1">
    <citation type="submission" date="2024-04" db="EMBL/GenBank/DDBJ databases">
        <title>Genome sequencing and assembly of rice foliar adapted Chryseobacterium endophyticum OsEnb-ALM-A6.</title>
        <authorList>
            <person name="Kumar S."/>
            <person name="Javed M."/>
            <person name="Chouhan V."/>
            <person name="Charishma K."/>
            <person name="Patel A."/>
            <person name="Kumar M."/>
            <person name="Sahu K.P."/>
            <person name="Kumar A."/>
        </authorList>
    </citation>
    <scope>NUCLEOTIDE SEQUENCE [LARGE SCALE GENOMIC DNA]</scope>
    <source>
        <strain evidence="1 2">OsEnb-ALM-A6</strain>
    </source>
</reference>